<dbReference type="EMBL" id="CAXDID020000129">
    <property type="protein sequence ID" value="CAL6034903.1"/>
    <property type="molecule type" value="Genomic_DNA"/>
</dbReference>
<sequence length="533" mass="60495">MQQEKTQSEKKTTFTDMHISPRLIKNLAKMNWENPTEVQQTTIPLASAGRDLLVQSVTGSGKTGAFAVPIIDRLILRGKYRCTSVLILSPTRELAQQTAVVIQQMINGMQITCALITGGNNDFHTQAILLQNEPDIVVATPGRFIDHLLNSSTTLERIEVLVLDEADKLLELGFMNEITQIVKQLPSKRQTMLFSATMTQEVDMLVSLSLQKPLKLNVDPPRSVNSNIQQQFVLTDSYKQDDDYILRFALLHHLLTTSLLNQKTIVFCSNKHQVNQISAYLKAADFDCFTKLSSELSQAKRHRALEEFEANPSGILISTDLAARGLDFLVESVVLYNCPTKLDEYVHRVGRTGRYDQQGTSICFGSRSELKELVKELGNGFGLKERVISQSELEISRFNSEEFKAKIKQVKKEEEQENKIELTDIKLQKFDQGVVPEKRSWYLSQQDRKAVKEIVKITEQGDMSRAKAQGLLKKNKQVRQELSKVIKNKLRTGTPVKKSEAHDQIRKLKRQTKMAKQSGEYEGRNMKLDARKK</sequence>
<evidence type="ECO:0000259" key="8">
    <source>
        <dbReference type="PROSITE" id="PS51192"/>
    </source>
</evidence>
<proteinExistence type="inferred from homology"/>
<evidence type="ECO:0000256" key="1">
    <source>
        <dbReference type="ARBA" id="ARBA00022741"/>
    </source>
</evidence>
<comment type="similarity">
    <text evidence="6">Belongs to the DEAD box helicase family.</text>
</comment>
<evidence type="ECO:0000256" key="4">
    <source>
        <dbReference type="ARBA" id="ARBA00022840"/>
    </source>
</evidence>
<dbReference type="Pfam" id="PF00270">
    <property type="entry name" value="DEAD"/>
    <property type="match status" value="1"/>
</dbReference>
<dbReference type="PANTHER" id="PTHR47959">
    <property type="entry name" value="ATP-DEPENDENT RNA HELICASE RHLE-RELATED"/>
    <property type="match status" value="1"/>
</dbReference>
<evidence type="ECO:0000256" key="6">
    <source>
        <dbReference type="RuleBase" id="RU000492"/>
    </source>
</evidence>
<evidence type="ECO:0000256" key="3">
    <source>
        <dbReference type="ARBA" id="ARBA00022806"/>
    </source>
</evidence>
<dbReference type="CDD" id="cd00268">
    <property type="entry name" value="DEADc"/>
    <property type="match status" value="1"/>
</dbReference>
<dbReference type="InterPro" id="IPR011545">
    <property type="entry name" value="DEAD/DEAH_box_helicase_dom"/>
</dbReference>
<keyword evidence="13" id="KW-1185">Reference proteome</keyword>
<feature type="domain" description="DEAD-box RNA helicase Q" evidence="10">
    <location>
        <begin position="12"/>
        <end position="40"/>
    </location>
</feature>
<dbReference type="GO" id="GO:0003676">
    <property type="term" value="F:nucleic acid binding"/>
    <property type="evidence" value="ECO:0007669"/>
    <property type="project" value="InterPro"/>
</dbReference>
<dbReference type="PANTHER" id="PTHR47959:SF1">
    <property type="entry name" value="ATP-DEPENDENT RNA HELICASE DBPA"/>
    <property type="match status" value="1"/>
</dbReference>
<dbReference type="SMART" id="SM00490">
    <property type="entry name" value="HELICc"/>
    <property type="match status" value="1"/>
</dbReference>
<evidence type="ECO:0000256" key="5">
    <source>
        <dbReference type="PROSITE-ProRule" id="PRU00552"/>
    </source>
</evidence>
<dbReference type="PROSITE" id="PS00039">
    <property type="entry name" value="DEAD_ATP_HELICASE"/>
    <property type="match status" value="1"/>
</dbReference>
<dbReference type="PROSITE" id="PS51192">
    <property type="entry name" value="HELICASE_ATP_BIND_1"/>
    <property type="match status" value="1"/>
</dbReference>
<evidence type="ECO:0000313" key="12">
    <source>
        <dbReference type="EMBL" id="CAL6034903.1"/>
    </source>
</evidence>
<feature type="domain" description="Helicase ATP-binding" evidence="8">
    <location>
        <begin position="43"/>
        <end position="216"/>
    </location>
</feature>
<keyword evidence="4 6" id="KW-0067">ATP-binding</keyword>
<evidence type="ECO:0000313" key="11">
    <source>
        <dbReference type="EMBL" id="CAI9948422.1"/>
    </source>
</evidence>
<dbReference type="SUPFAM" id="SSF52540">
    <property type="entry name" value="P-loop containing nucleoside triphosphate hydrolases"/>
    <property type="match status" value="2"/>
</dbReference>
<name>A0AA86Q915_9EUKA</name>
<dbReference type="InterPro" id="IPR000629">
    <property type="entry name" value="RNA-helicase_DEAD-box_CS"/>
</dbReference>
<reference evidence="12 13" key="2">
    <citation type="submission" date="2024-07" db="EMBL/GenBank/DDBJ databases">
        <authorList>
            <person name="Akdeniz Z."/>
        </authorList>
    </citation>
    <scope>NUCLEOTIDE SEQUENCE [LARGE SCALE GENOMIC DNA]</scope>
</reference>
<keyword evidence="1 6" id="KW-0547">Nucleotide-binding</keyword>
<keyword evidence="2 6" id="KW-0378">Hydrolase</keyword>
<dbReference type="GO" id="GO:0005524">
    <property type="term" value="F:ATP binding"/>
    <property type="evidence" value="ECO:0007669"/>
    <property type="project" value="UniProtKB-KW"/>
</dbReference>
<feature type="short sequence motif" description="Q motif" evidence="5">
    <location>
        <begin position="12"/>
        <end position="40"/>
    </location>
</feature>
<dbReference type="PROSITE" id="PS51195">
    <property type="entry name" value="Q_MOTIF"/>
    <property type="match status" value="1"/>
</dbReference>
<comment type="caution">
    <text evidence="11">The sequence shown here is derived from an EMBL/GenBank/DDBJ whole genome shotgun (WGS) entry which is preliminary data.</text>
</comment>
<dbReference type="InterPro" id="IPR050079">
    <property type="entry name" value="DEAD_box_RNA_helicase"/>
</dbReference>
<evidence type="ECO:0000313" key="13">
    <source>
        <dbReference type="Proteomes" id="UP001642409"/>
    </source>
</evidence>
<gene>
    <name evidence="12" type="ORF">HINF_LOCUS35676</name>
    <name evidence="11" type="ORF">HINF_LOCUS36067</name>
</gene>
<dbReference type="Gene3D" id="3.40.50.300">
    <property type="entry name" value="P-loop containing nucleotide triphosphate hydrolases"/>
    <property type="match status" value="2"/>
</dbReference>
<dbReference type="Proteomes" id="UP001642409">
    <property type="component" value="Unassembled WGS sequence"/>
</dbReference>
<dbReference type="GO" id="GO:0003724">
    <property type="term" value="F:RNA helicase activity"/>
    <property type="evidence" value="ECO:0007669"/>
    <property type="project" value="InterPro"/>
</dbReference>
<dbReference type="PROSITE" id="PS51194">
    <property type="entry name" value="HELICASE_CTER"/>
    <property type="match status" value="1"/>
</dbReference>
<keyword evidence="3 6" id="KW-0347">Helicase</keyword>
<dbReference type="InterPro" id="IPR001650">
    <property type="entry name" value="Helicase_C-like"/>
</dbReference>
<protein>
    <submittedName>
        <fullName evidence="11">ATP-dependent RNA helicase</fullName>
    </submittedName>
    <submittedName>
        <fullName evidence="12">ATP-dependent_RNA helicase</fullName>
    </submittedName>
</protein>
<organism evidence="11">
    <name type="scientific">Hexamita inflata</name>
    <dbReference type="NCBI Taxonomy" id="28002"/>
    <lineage>
        <taxon>Eukaryota</taxon>
        <taxon>Metamonada</taxon>
        <taxon>Diplomonadida</taxon>
        <taxon>Hexamitidae</taxon>
        <taxon>Hexamitinae</taxon>
        <taxon>Hexamita</taxon>
    </lineage>
</organism>
<evidence type="ECO:0000259" key="10">
    <source>
        <dbReference type="PROSITE" id="PS51195"/>
    </source>
</evidence>
<reference evidence="11" key="1">
    <citation type="submission" date="2023-06" db="EMBL/GenBank/DDBJ databases">
        <authorList>
            <person name="Kurt Z."/>
        </authorList>
    </citation>
    <scope>NUCLEOTIDE SEQUENCE</scope>
</reference>
<evidence type="ECO:0000259" key="9">
    <source>
        <dbReference type="PROSITE" id="PS51194"/>
    </source>
</evidence>
<dbReference type="EMBL" id="CATOUU010000788">
    <property type="protein sequence ID" value="CAI9948422.1"/>
    <property type="molecule type" value="Genomic_DNA"/>
</dbReference>
<feature type="compositionally biased region" description="Basic and acidic residues" evidence="7">
    <location>
        <begin position="519"/>
        <end position="533"/>
    </location>
</feature>
<dbReference type="GO" id="GO:0016787">
    <property type="term" value="F:hydrolase activity"/>
    <property type="evidence" value="ECO:0007669"/>
    <property type="project" value="UniProtKB-KW"/>
</dbReference>
<dbReference type="AlphaFoldDB" id="A0AA86Q915"/>
<dbReference type="CDD" id="cd18787">
    <property type="entry name" value="SF2_C_DEAD"/>
    <property type="match status" value="1"/>
</dbReference>
<dbReference type="InterPro" id="IPR027417">
    <property type="entry name" value="P-loop_NTPase"/>
</dbReference>
<feature type="domain" description="Helicase C-terminal" evidence="9">
    <location>
        <begin position="249"/>
        <end position="396"/>
    </location>
</feature>
<dbReference type="SMART" id="SM00487">
    <property type="entry name" value="DEXDc"/>
    <property type="match status" value="1"/>
</dbReference>
<dbReference type="InterPro" id="IPR044742">
    <property type="entry name" value="DEAD/DEAH_RhlB"/>
</dbReference>
<accession>A0AA86Q915</accession>
<dbReference type="GO" id="GO:0005829">
    <property type="term" value="C:cytosol"/>
    <property type="evidence" value="ECO:0007669"/>
    <property type="project" value="TreeGrafter"/>
</dbReference>
<feature type="region of interest" description="Disordered" evidence="7">
    <location>
        <begin position="491"/>
        <end position="533"/>
    </location>
</feature>
<dbReference type="InterPro" id="IPR014014">
    <property type="entry name" value="RNA_helicase_DEAD_Q_motif"/>
</dbReference>
<evidence type="ECO:0000256" key="7">
    <source>
        <dbReference type="SAM" id="MobiDB-lite"/>
    </source>
</evidence>
<feature type="compositionally biased region" description="Basic and acidic residues" evidence="7">
    <location>
        <begin position="497"/>
        <end position="506"/>
    </location>
</feature>
<evidence type="ECO:0000256" key="2">
    <source>
        <dbReference type="ARBA" id="ARBA00022801"/>
    </source>
</evidence>
<dbReference type="InterPro" id="IPR014001">
    <property type="entry name" value="Helicase_ATP-bd"/>
</dbReference>
<dbReference type="Pfam" id="PF00271">
    <property type="entry name" value="Helicase_C"/>
    <property type="match status" value="1"/>
</dbReference>